<feature type="region of interest" description="Disordered" evidence="1">
    <location>
        <begin position="221"/>
        <end position="242"/>
    </location>
</feature>
<feature type="compositionally biased region" description="Polar residues" evidence="1">
    <location>
        <begin position="86"/>
        <end position="97"/>
    </location>
</feature>
<comment type="caution">
    <text evidence="2">The sequence shown here is derived from an EMBL/GenBank/DDBJ whole genome shotgun (WGS) entry which is preliminary data.</text>
</comment>
<organism evidence="2 3">
    <name type="scientific">Paecilomyces lecythidis</name>
    <dbReference type="NCBI Taxonomy" id="3004212"/>
    <lineage>
        <taxon>Eukaryota</taxon>
        <taxon>Fungi</taxon>
        <taxon>Dikarya</taxon>
        <taxon>Ascomycota</taxon>
        <taxon>Pezizomycotina</taxon>
        <taxon>Eurotiomycetes</taxon>
        <taxon>Eurotiomycetidae</taxon>
        <taxon>Eurotiales</taxon>
        <taxon>Thermoascaceae</taxon>
        <taxon>Paecilomyces</taxon>
    </lineage>
</organism>
<dbReference type="EMBL" id="JAVDPF010000023">
    <property type="protein sequence ID" value="KAL1872936.1"/>
    <property type="molecule type" value="Genomic_DNA"/>
</dbReference>
<accession>A0ABR3XB22</accession>
<feature type="compositionally biased region" description="Basic and acidic residues" evidence="1">
    <location>
        <begin position="21"/>
        <end position="38"/>
    </location>
</feature>
<feature type="compositionally biased region" description="Low complexity" evidence="1">
    <location>
        <begin position="41"/>
        <end position="67"/>
    </location>
</feature>
<evidence type="ECO:0000313" key="3">
    <source>
        <dbReference type="Proteomes" id="UP001583193"/>
    </source>
</evidence>
<dbReference type="Proteomes" id="UP001583193">
    <property type="component" value="Unassembled WGS sequence"/>
</dbReference>
<name>A0ABR3XB22_9EURO</name>
<feature type="compositionally biased region" description="Basic and acidic residues" evidence="1">
    <location>
        <begin position="152"/>
        <end position="166"/>
    </location>
</feature>
<sequence>MSKFGNITDFFRPSRNSQTENAKRDNDPKGPETAEKDNVNPLSSPLSDPPSSLLSKSSPSQSSGSGPEAQLKRSLIRAIPQPANADDTSQQEVSRSASAAPLSFLDGSFDSSQRIVKNGREIVTNSDGEDTDSIASLESPEDFFKKLTATTEPKEDVETMDKDGTRNLRSTRGQSKKNTVDKFFAQKISTPKYKHTLESLVTDSVDDDETEAGVAKIRSAFDSSKRAGQDDQLPANDGDGNMGIHEDVLVSAVGEGDDQPGLQRLLDAVRRTEAFDQEKVWSFFRKNAPTPSPPNFPRDSIRPGTKYAALREPASRERAFHSGIIEMALSRGLLPDELIIWILRSVPSEPRDDLRYAYSRALKLTSQKRISFLIRPEDIDDIFRTLGARPAALAFSETAIPEAQIHNDSSRDWKFLLSVLDMLRGAAELFADDTREKILTILFRLSLDSSVTRDSVVCSELERAITASLEGLPKDSADSIMDHVCKSTFQAVQDAILQSRLLTHILPTSSWIALWRCRLATAFLLQDPSHLDEPPEEILNVKRITGVLREKRFDVKLHKGKNQDYDYWELGAVTSLLNVAIDSGCSIPMFSDKEAEAKFNADVDALADRVKKIFTSIEDSGASHLKRTETKERLEALHYRIVYSVRSRPPPKKSFFGSSGLDDWNGISRSGSLMDKFLSSKTDEGKGESKPQEA</sequence>
<feature type="region of interest" description="Disordered" evidence="1">
    <location>
        <begin position="150"/>
        <end position="176"/>
    </location>
</feature>
<proteinExistence type="predicted"/>
<gene>
    <name evidence="2" type="ORF">Plec18167_006587</name>
</gene>
<protein>
    <submittedName>
        <fullName evidence="2">Uncharacterized protein</fullName>
    </submittedName>
</protein>
<keyword evidence="3" id="KW-1185">Reference proteome</keyword>
<evidence type="ECO:0000313" key="2">
    <source>
        <dbReference type="EMBL" id="KAL1872936.1"/>
    </source>
</evidence>
<evidence type="ECO:0000256" key="1">
    <source>
        <dbReference type="SAM" id="MobiDB-lite"/>
    </source>
</evidence>
<feature type="region of interest" description="Disordered" evidence="1">
    <location>
        <begin position="1"/>
        <end position="114"/>
    </location>
</feature>
<feature type="compositionally biased region" description="Polar residues" evidence="1">
    <location>
        <begin position="167"/>
        <end position="176"/>
    </location>
</feature>
<reference evidence="2 3" key="1">
    <citation type="journal article" date="2024" name="IMA Fungus">
        <title>IMA Genome - F19 : A genome assembly and annotation guide to empower mycologists, including annotated draft genome sequences of Ceratocystis pirilliformis, Diaporthe australafricana, Fusarium ophioides, Paecilomyces lecythidis, and Sporothrix stenoceras.</title>
        <authorList>
            <person name="Aylward J."/>
            <person name="Wilson A.M."/>
            <person name="Visagie C.M."/>
            <person name="Spraker J."/>
            <person name="Barnes I."/>
            <person name="Buitendag C."/>
            <person name="Ceriani C."/>
            <person name="Del Mar Angel L."/>
            <person name="du Plessis D."/>
            <person name="Fuchs T."/>
            <person name="Gasser K."/>
            <person name="Kramer D."/>
            <person name="Li W."/>
            <person name="Munsamy K."/>
            <person name="Piso A."/>
            <person name="Price J.L."/>
            <person name="Sonnekus B."/>
            <person name="Thomas C."/>
            <person name="van der Nest A."/>
            <person name="van Dijk A."/>
            <person name="van Heerden A."/>
            <person name="van Vuuren N."/>
            <person name="Yilmaz N."/>
            <person name="Duong T.A."/>
            <person name="van der Merwe N.A."/>
            <person name="Wingfield M.J."/>
            <person name="Wingfield B.D."/>
        </authorList>
    </citation>
    <scope>NUCLEOTIDE SEQUENCE [LARGE SCALE GENOMIC DNA]</scope>
    <source>
        <strain evidence="2 3">CMW 18167</strain>
    </source>
</reference>